<evidence type="ECO:0000313" key="2">
    <source>
        <dbReference type="EMBL" id="WZL69635.1"/>
    </source>
</evidence>
<dbReference type="Gene3D" id="2.130.10.10">
    <property type="entry name" value="YVTN repeat-like/Quinoprotein amine dehydrogenase"/>
    <property type="match status" value="1"/>
</dbReference>
<dbReference type="Pfam" id="PF02012">
    <property type="entry name" value="BNR"/>
    <property type="match status" value="3"/>
</dbReference>
<dbReference type="CDD" id="cd15482">
    <property type="entry name" value="Sialidase_non-viral"/>
    <property type="match status" value="1"/>
</dbReference>
<reference evidence="2 3" key="1">
    <citation type="submission" date="2023-03" db="EMBL/GenBank/DDBJ databases">
        <title>Novel Species.</title>
        <authorList>
            <person name="Ma S."/>
        </authorList>
    </citation>
    <scope>NUCLEOTIDE SEQUENCE [LARGE SCALE GENOMIC DNA]</scope>
    <source>
        <strain evidence="2 3">LIND6LT2</strain>
    </source>
</reference>
<proteinExistence type="predicted"/>
<dbReference type="EMBL" id="CP121687">
    <property type="protein sequence ID" value="WZL69635.1"/>
    <property type="molecule type" value="Genomic_DNA"/>
</dbReference>
<protein>
    <submittedName>
        <fullName evidence="2">Sialidase family protein</fullName>
        <ecNumber evidence="2">3.2.1.-</ecNumber>
    </submittedName>
</protein>
<keyword evidence="2" id="KW-0326">Glycosidase</keyword>
<evidence type="ECO:0000256" key="1">
    <source>
        <dbReference type="SAM" id="MobiDB-lite"/>
    </source>
</evidence>
<dbReference type="RefSeq" id="WP_341876622.1">
    <property type="nucleotide sequence ID" value="NZ_CP121687.1"/>
</dbReference>
<organism evidence="2 3">
    <name type="scientific">Defluviitalea saccharophila</name>
    <dbReference type="NCBI Taxonomy" id="879970"/>
    <lineage>
        <taxon>Bacteria</taxon>
        <taxon>Bacillati</taxon>
        <taxon>Bacillota</taxon>
        <taxon>Clostridia</taxon>
        <taxon>Lachnospirales</taxon>
        <taxon>Defluviitaleaceae</taxon>
        <taxon>Defluviitalea</taxon>
    </lineage>
</organism>
<dbReference type="Proteomes" id="UP001486565">
    <property type="component" value="Chromosome"/>
</dbReference>
<feature type="region of interest" description="Disordered" evidence="1">
    <location>
        <begin position="156"/>
        <end position="185"/>
    </location>
</feature>
<accession>A0ABZ2Y362</accession>
<gene>
    <name evidence="2" type="ORF">QBE51_12735</name>
</gene>
<evidence type="ECO:0000313" key="3">
    <source>
        <dbReference type="Proteomes" id="UP001486565"/>
    </source>
</evidence>
<dbReference type="InterPro" id="IPR002860">
    <property type="entry name" value="BNR_rpt"/>
</dbReference>
<dbReference type="SUPFAM" id="SSF110296">
    <property type="entry name" value="Oligoxyloglucan reducing end-specific cellobiohydrolase"/>
    <property type="match status" value="1"/>
</dbReference>
<keyword evidence="2" id="KW-0378">Hydrolase</keyword>
<sequence>MNKKILSMLDTTKKKAGAVVLSTALVTALGVSTVFAANSINFLQVKMENGVKSYSTDNGKTWSQDAPYGMTVNDEEGKLTISNGDPSKLGEGKGILTKMEDGIRYYSTDGGKTWSQDAPYGVTARDADGKITISNGAPKDDKGNSLLIKMEDGIRNYSTDGGKTWSKTPPKSITVNEDGSVVNKN</sequence>
<dbReference type="EC" id="3.2.1.-" evidence="2"/>
<dbReference type="GO" id="GO:0016798">
    <property type="term" value="F:hydrolase activity, acting on glycosyl bonds"/>
    <property type="evidence" value="ECO:0007669"/>
    <property type="project" value="UniProtKB-KW"/>
</dbReference>
<name>A0ABZ2Y362_9FIRM</name>
<dbReference type="InterPro" id="IPR015943">
    <property type="entry name" value="WD40/YVTN_repeat-like_dom_sf"/>
</dbReference>
<keyword evidence="3" id="KW-1185">Reference proteome</keyword>